<accession>A0A1G6H3K2</accession>
<proteinExistence type="predicted"/>
<keyword evidence="2" id="KW-1185">Reference proteome</keyword>
<reference evidence="1 2" key="1">
    <citation type="submission" date="2016-09" db="EMBL/GenBank/DDBJ databases">
        <authorList>
            <person name="Capua I."/>
            <person name="De Benedictis P."/>
            <person name="Joannis T."/>
            <person name="Lombin L.H."/>
            <person name="Cattoli G."/>
        </authorList>
    </citation>
    <scope>NUCLEOTIDE SEQUENCE [LARGE SCALE GENOMIC DNA]</scope>
    <source>
        <strain evidence="1 2">A7P-90m</strain>
    </source>
</reference>
<dbReference type="AlphaFoldDB" id="A0A1G6H3K2"/>
<gene>
    <name evidence="1" type="ORF">SAMN05216323_100672</name>
</gene>
<dbReference type="EMBL" id="FMYP01000006">
    <property type="protein sequence ID" value="SDB88859.1"/>
    <property type="molecule type" value="Genomic_DNA"/>
</dbReference>
<evidence type="ECO:0000313" key="1">
    <source>
        <dbReference type="EMBL" id="SDB88859.1"/>
    </source>
</evidence>
<sequence>MRHTYGVQTIYHLLYLPTFASYGGVGIQRLAALNYFQAAEIAYALHSPSSHSSFGGAGGGR</sequence>
<name>A0A1G6H3K2_9BACT</name>
<evidence type="ECO:0000313" key="2">
    <source>
        <dbReference type="Proteomes" id="UP000199452"/>
    </source>
</evidence>
<organism evidence="1 2">
    <name type="scientific">Williamwhitmania taraxaci</name>
    <dbReference type="NCBI Taxonomy" id="1640674"/>
    <lineage>
        <taxon>Bacteria</taxon>
        <taxon>Pseudomonadati</taxon>
        <taxon>Bacteroidota</taxon>
        <taxon>Bacteroidia</taxon>
        <taxon>Bacteroidales</taxon>
        <taxon>Williamwhitmaniaceae</taxon>
        <taxon>Williamwhitmania</taxon>
    </lineage>
</organism>
<dbReference type="Proteomes" id="UP000199452">
    <property type="component" value="Unassembled WGS sequence"/>
</dbReference>
<protein>
    <submittedName>
        <fullName evidence="1">Uncharacterized protein</fullName>
    </submittedName>
</protein>